<sequence length="165" mass="18935">MLFSMLLVLPALVYGTTSSSDTFYGAKLTPVEGSEEGQIDRLVSRVSREHQSPKTTMGHMSRGISWPQHRCRRLGPEFTACSRRFSHEEVFCIRIGQMCDGTQECPYADDEDPTLCLFHRLSMDEMSRIRLAFSHIAEKSMHRKQSVIWTDEDGKKRNQNGEYIV</sequence>
<dbReference type="AlphaFoldDB" id="A0AA36MEK7"/>
<dbReference type="GO" id="GO:0030297">
    <property type="term" value="F:transmembrane receptor protein tyrosine kinase activator activity"/>
    <property type="evidence" value="ECO:0007669"/>
    <property type="project" value="TreeGrafter"/>
</dbReference>
<name>A0AA36MEK7_CYLNA</name>
<accession>A0AA36MEK7</accession>
<evidence type="ECO:0000256" key="1">
    <source>
        <dbReference type="SAM" id="SignalP"/>
    </source>
</evidence>
<evidence type="ECO:0000313" key="3">
    <source>
        <dbReference type="Proteomes" id="UP001176961"/>
    </source>
</evidence>
<dbReference type="GO" id="GO:0043410">
    <property type="term" value="P:positive regulation of MAPK cascade"/>
    <property type="evidence" value="ECO:0007669"/>
    <property type="project" value="TreeGrafter"/>
</dbReference>
<dbReference type="Proteomes" id="UP001176961">
    <property type="component" value="Unassembled WGS sequence"/>
</dbReference>
<gene>
    <name evidence="2" type="ORF">CYNAS_LOCUS21634</name>
</gene>
<dbReference type="PANTHER" id="PTHR21105:SF1">
    <property type="entry name" value="SECRETED PROTEIN"/>
    <property type="match status" value="1"/>
</dbReference>
<reference evidence="2" key="1">
    <citation type="submission" date="2023-07" db="EMBL/GenBank/DDBJ databases">
        <authorList>
            <consortium name="CYATHOMIX"/>
        </authorList>
    </citation>
    <scope>NUCLEOTIDE SEQUENCE</scope>
    <source>
        <strain evidence="2">N/A</strain>
    </source>
</reference>
<comment type="caution">
    <text evidence="2">The sequence shown here is derived from an EMBL/GenBank/DDBJ whole genome shotgun (WGS) entry which is preliminary data.</text>
</comment>
<proteinExistence type="predicted"/>
<dbReference type="EMBL" id="CATQJL010000326">
    <property type="protein sequence ID" value="CAJ0609651.1"/>
    <property type="molecule type" value="Genomic_DNA"/>
</dbReference>
<organism evidence="2 3">
    <name type="scientific">Cylicocyclus nassatus</name>
    <name type="common">Nematode worm</name>
    <dbReference type="NCBI Taxonomy" id="53992"/>
    <lineage>
        <taxon>Eukaryota</taxon>
        <taxon>Metazoa</taxon>
        <taxon>Ecdysozoa</taxon>
        <taxon>Nematoda</taxon>
        <taxon>Chromadorea</taxon>
        <taxon>Rhabditida</taxon>
        <taxon>Rhabditina</taxon>
        <taxon>Rhabditomorpha</taxon>
        <taxon>Strongyloidea</taxon>
        <taxon>Strongylidae</taxon>
        <taxon>Cylicocyclus</taxon>
    </lineage>
</organism>
<dbReference type="PANTHER" id="PTHR21105">
    <property type="entry name" value="GH16255P"/>
    <property type="match status" value="1"/>
</dbReference>
<keyword evidence="1" id="KW-0732">Signal</keyword>
<dbReference type="GO" id="GO:0043195">
    <property type="term" value="C:terminal bouton"/>
    <property type="evidence" value="ECO:0007669"/>
    <property type="project" value="TreeGrafter"/>
</dbReference>
<evidence type="ECO:0000313" key="2">
    <source>
        <dbReference type="EMBL" id="CAJ0609651.1"/>
    </source>
</evidence>
<protein>
    <submittedName>
        <fullName evidence="2">Uncharacterized protein</fullName>
    </submittedName>
</protein>
<keyword evidence="3" id="KW-1185">Reference proteome</keyword>
<feature type="signal peptide" evidence="1">
    <location>
        <begin position="1"/>
        <end position="15"/>
    </location>
</feature>
<feature type="chain" id="PRO_5041200414" evidence="1">
    <location>
        <begin position="16"/>
        <end position="165"/>
    </location>
</feature>